<dbReference type="GO" id="GO:0004523">
    <property type="term" value="F:RNA-DNA hybrid ribonuclease activity"/>
    <property type="evidence" value="ECO:0007669"/>
    <property type="project" value="InterPro"/>
</dbReference>
<dbReference type="CDD" id="cd09276">
    <property type="entry name" value="Rnase_HI_RT_non_LTR"/>
    <property type="match status" value="1"/>
</dbReference>
<organism evidence="3">
    <name type="scientific">Harpegnathos saltator</name>
    <name type="common">Jerdon's jumping ant</name>
    <dbReference type="NCBI Taxonomy" id="610380"/>
    <lineage>
        <taxon>Eukaryota</taxon>
        <taxon>Metazoa</taxon>
        <taxon>Ecdysozoa</taxon>
        <taxon>Arthropoda</taxon>
        <taxon>Hexapoda</taxon>
        <taxon>Insecta</taxon>
        <taxon>Pterygota</taxon>
        <taxon>Neoptera</taxon>
        <taxon>Endopterygota</taxon>
        <taxon>Hymenoptera</taxon>
        <taxon>Apocrita</taxon>
        <taxon>Aculeata</taxon>
        <taxon>Formicoidea</taxon>
        <taxon>Formicidae</taxon>
        <taxon>Ponerinae</taxon>
        <taxon>Ponerini</taxon>
        <taxon>Harpegnathos</taxon>
    </lineage>
</organism>
<dbReference type="PROSITE" id="PS50879">
    <property type="entry name" value="RNASE_H_1"/>
    <property type="match status" value="1"/>
</dbReference>
<dbReference type="Proteomes" id="UP000008237">
    <property type="component" value="Unassembled WGS sequence"/>
</dbReference>
<dbReference type="OrthoDB" id="7616861at2759"/>
<dbReference type="InterPro" id="IPR012337">
    <property type="entry name" value="RNaseH-like_sf"/>
</dbReference>
<dbReference type="SUPFAM" id="SSF53098">
    <property type="entry name" value="Ribonuclease H-like"/>
    <property type="match status" value="1"/>
</dbReference>
<dbReference type="InterPro" id="IPR036397">
    <property type="entry name" value="RNaseH_sf"/>
</dbReference>
<sequence length="87" mass="9682">FYVESMAILRAVTIAAAERPNKVGIFSDSFSTVNALNSPDLDGKSHRIIQRIKFSLWQTSREGCNIVLAWIPGYKNIPGNEMADRLA</sequence>
<reference evidence="2 3" key="1">
    <citation type="journal article" date="2010" name="Science">
        <title>Genomic comparison of the ants Camponotus floridanus and Harpegnathos saltator.</title>
        <authorList>
            <person name="Bonasio R."/>
            <person name="Zhang G."/>
            <person name="Ye C."/>
            <person name="Mutti N.S."/>
            <person name="Fang X."/>
            <person name="Qin N."/>
            <person name="Donahue G."/>
            <person name="Yang P."/>
            <person name="Li Q."/>
            <person name="Li C."/>
            <person name="Zhang P."/>
            <person name="Huang Z."/>
            <person name="Berger S.L."/>
            <person name="Reinberg D."/>
            <person name="Wang J."/>
            <person name="Liebig J."/>
        </authorList>
    </citation>
    <scope>NUCLEOTIDE SEQUENCE [LARGE SCALE GENOMIC DNA]</scope>
    <source>
        <strain evidence="2 3">R22 G/1</strain>
    </source>
</reference>
<dbReference type="InterPro" id="IPR002156">
    <property type="entry name" value="RNaseH_domain"/>
</dbReference>
<gene>
    <name evidence="2" type="ORF">EAI_12749</name>
</gene>
<feature type="non-terminal residue" evidence="2">
    <location>
        <position position="1"/>
    </location>
</feature>
<evidence type="ECO:0000313" key="2">
    <source>
        <dbReference type="EMBL" id="EFN84599.1"/>
    </source>
</evidence>
<feature type="domain" description="RNase H type-1" evidence="1">
    <location>
        <begin position="1"/>
        <end position="87"/>
    </location>
</feature>
<dbReference type="GO" id="GO:0003676">
    <property type="term" value="F:nucleic acid binding"/>
    <property type="evidence" value="ECO:0007669"/>
    <property type="project" value="InterPro"/>
</dbReference>
<feature type="non-terminal residue" evidence="2">
    <location>
        <position position="87"/>
    </location>
</feature>
<dbReference type="Pfam" id="PF00075">
    <property type="entry name" value="RNase_H"/>
    <property type="match status" value="1"/>
</dbReference>
<keyword evidence="3" id="KW-1185">Reference proteome</keyword>
<name>E2BI68_HARSA</name>
<dbReference type="Gene3D" id="3.30.420.10">
    <property type="entry name" value="Ribonuclease H-like superfamily/Ribonuclease H"/>
    <property type="match status" value="1"/>
</dbReference>
<evidence type="ECO:0000313" key="3">
    <source>
        <dbReference type="Proteomes" id="UP000008237"/>
    </source>
</evidence>
<proteinExistence type="predicted"/>
<dbReference type="AlphaFoldDB" id="E2BI68"/>
<evidence type="ECO:0000259" key="1">
    <source>
        <dbReference type="PROSITE" id="PS50879"/>
    </source>
</evidence>
<accession>E2BI68</accession>
<protein>
    <recommendedName>
        <fullName evidence="1">RNase H type-1 domain-containing protein</fullName>
    </recommendedName>
</protein>
<dbReference type="InParanoid" id="E2BI68"/>
<dbReference type="EMBL" id="GL448457">
    <property type="protein sequence ID" value="EFN84599.1"/>
    <property type="molecule type" value="Genomic_DNA"/>
</dbReference>